<name>A0A165W1U2_9AGAM</name>
<evidence type="ECO:0000256" key="2">
    <source>
        <dbReference type="RuleBase" id="RU365003"/>
    </source>
</evidence>
<feature type="compositionally biased region" description="Low complexity" evidence="3">
    <location>
        <begin position="163"/>
        <end position="182"/>
    </location>
</feature>
<reference evidence="4 5" key="1">
    <citation type="journal article" date="2016" name="Mol. Biol. Evol.">
        <title>Comparative Genomics of Early-Diverging Mushroom-Forming Fungi Provides Insights into the Origins of Lignocellulose Decay Capabilities.</title>
        <authorList>
            <person name="Nagy L.G."/>
            <person name="Riley R."/>
            <person name="Tritt A."/>
            <person name="Adam C."/>
            <person name="Daum C."/>
            <person name="Floudas D."/>
            <person name="Sun H."/>
            <person name="Yadav J.S."/>
            <person name="Pangilinan J."/>
            <person name="Larsson K.H."/>
            <person name="Matsuura K."/>
            <person name="Barry K."/>
            <person name="Labutti K."/>
            <person name="Kuo R."/>
            <person name="Ohm R.A."/>
            <person name="Bhattacharya S.S."/>
            <person name="Shirouzu T."/>
            <person name="Yoshinaga Y."/>
            <person name="Martin F.M."/>
            <person name="Grigoriev I.V."/>
            <person name="Hibbett D.S."/>
        </authorList>
    </citation>
    <scope>NUCLEOTIDE SEQUENCE [LARGE SCALE GENOMIC DNA]</scope>
    <source>
        <strain evidence="4 5">HHB14362 ss-1</strain>
    </source>
</reference>
<dbReference type="EMBL" id="KV425551">
    <property type="protein sequence ID" value="KZT30537.1"/>
    <property type="molecule type" value="Genomic_DNA"/>
</dbReference>
<dbReference type="InParanoid" id="A0A165W1U2"/>
<sequence>MSSVLARYESFLIHNVSTISSLESSIRSLSWFLPGRFKDAELASEALVSLLNTLSLYHDTLLARIVHNDPKHKPLIPSSLHSRYTRAWCDRDSRYKWAARALQLIRFVELVVEMGLRRKTSTKTKWRCIVLLESIKAILRLVLLRVTRRPLVSPSIPEREFDPSTLPPSNTTSPTLAPSSPRSSPPSTPDHLKNNHASIPPHSLLTTPPPLSMPSPVEDYLLPKALTVSSVKAPTSLIKTLSSPKDWLAEVIYTLRPLIYAILLSRDPHSNQPLMTAIMIEILSRNLRRSPSPSSELERSEYARRDRDILWYLFRGSIWREFTRPKLEAFADKTAHIPLVNLFGSVVQAWIPLINEYYYYTAP</sequence>
<dbReference type="InterPro" id="IPR013919">
    <property type="entry name" value="Pex16"/>
</dbReference>
<dbReference type="GO" id="GO:0007031">
    <property type="term" value="P:peroxisome organization"/>
    <property type="evidence" value="ECO:0007669"/>
    <property type="project" value="UniProtKB-KW"/>
</dbReference>
<comment type="similarity">
    <text evidence="1 2">Belongs to the peroxin-16 family.</text>
</comment>
<dbReference type="OrthoDB" id="2021143at2759"/>
<dbReference type="Pfam" id="PF08610">
    <property type="entry name" value="Pex16"/>
    <property type="match status" value="1"/>
</dbReference>
<dbReference type="GO" id="GO:0005778">
    <property type="term" value="C:peroxisomal membrane"/>
    <property type="evidence" value="ECO:0007669"/>
    <property type="project" value="UniProtKB-SubCell"/>
</dbReference>
<organism evidence="4 5">
    <name type="scientific">Neolentinus lepideus HHB14362 ss-1</name>
    <dbReference type="NCBI Taxonomy" id="1314782"/>
    <lineage>
        <taxon>Eukaryota</taxon>
        <taxon>Fungi</taxon>
        <taxon>Dikarya</taxon>
        <taxon>Basidiomycota</taxon>
        <taxon>Agaricomycotina</taxon>
        <taxon>Agaricomycetes</taxon>
        <taxon>Gloeophyllales</taxon>
        <taxon>Gloeophyllaceae</taxon>
        <taxon>Neolentinus</taxon>
    </lineage>
</organism>
<dbReference type="Proteomes" id="UP000076761">
    <property type="component" value="Unassembled WGS sequence"/>
</dbReference>
<dbReference type="STRING" id="1314782.A0A165W1U2"/>
<protein>
    <recommendedName>
        <fullName evidence="2">Peroxisomal membrane protein PEX16</fullName>
    </recommendedName>
</protein>
<keyword evidence="2" id="KW-0962">Peroxisome biogenesis</keyword>
<accession>A0A165W1U2</accession>
<comment type="subcellular location">
    <subcellularLocation>
        <location evidence="2">Peroxisome membrane</location>
    </subcellularLocation>
</comment>
<feature type="region of interest" description="Disordered" evidence="3">
    <location>
        <begin position="157"/>
        <end position="210"/>
    </location>
</feature>
<evidence type="ECO:0000313" key="5">
    <source>
        <dbReference type="Proteomes" id="UP000076761"/>
    </source>
</evidence>
<dbReference type="PANTHER" id="PTHR13299:SF0">
    <property type="entry name" value="PEROXISOMAL MEMBRANE PROTEIN PEX16"/>
    <property type="match status" value="1"/>
</dbReference>
<evidence type="ECO:0000256" key="1">
    <source>
        <dbReference type="ARBA" id="ARBA00009505"/>
    </source>
</evidence>
<evidence type="ECO:0000313" key="4">
    <source>
        <dbReference type="EMBL" id="KZT30537.1"/>
    </source>
</evidence>
<dbReference type="FunCoup" id="A0A165W1U2">
    <property type="interactions" value="19"/>
</dbReference>
<gene>
    <name evidence="4" type="ORF">NEOLEDRAFT_1159702</name>
</gene>
<keyword evidence="2" id="KW-0576">Peroxisome</keyword>
<dbReference type="AlphaFoldDB" id="A0A165W1U2"/>
<evidence type="ECO:0000256" key="3">
    <source>
        <dbReference type="SAM" id="MobiDB-lite"/>
    </source>
</evidence>
<proteinExistence type="inferred from homology"/>
<keyword evidence="5" id="KW-1185">Reference proteome</keyword>
<dbReference type="PANTHER" id="PTHR13299">
    <property type="entry name" value="PEROXISOMAL MEMBRANE PROTEIN PEX16"/>
    <property type="match status" value="1"/>
</dbReference>